<dbReference type="Proteomes" id="UP000034664">
    <property type="component" value="Unassembled WGS sequence"/>
</dbReference>
<name>A0A0G0T937_9BACT</name>
<reference evidence="1 2" key="1">
    <citation type="journal article" date="2015" name="Nature">
        <title>rRNA introns, odd ribosomes, and small enigmatic genomes across a large radiation of phyla.</title>
        <authorList>
            <person name="Brown C.T."/>
            <person name="Hug L.A."/>
            <person name="Thomas B.C."/>
            <person name="Sharon I."/>
            <person name="Castelle C.J."/>
            <person name="Singh A."/>
            <person name="Wilkins M.J."/>
            <person name="Williams K.H."/>
            <person name="Banfield J.F."/>
        </authorList>
    </citation>
    <scope>NUCLEOTIDE SEQUENCE [LARGE SCALE GENOMIC DNA]</scope>
</reference>
<sequence>MTIKAFIKKLEKIAKEHGASAKVVMADGILIVGPVYLENFLNKKVVVITDQK</sequence>
<evidence type="ECO:0000313" key="2">
    <source>
        <dbReference type="Proteomes" id="UP000034664"/>
    </source>
</evidence>
<organism evidence="1 2">
    <name type="scientific">Candidatus Roizmanbacteria bacterium GW2011_GWB1_40_7</name>
    <dbReference type="NCBI Taxonomy" id="1618482"/>
    <lineage>
        <taxon>Bacteria</taxon>
        <taxon>Candidatus Roizmaniibacteriota</taxon>
    </lineage>
</organism>
<evidence type="ECO:0000313" key="1">
    <source>
        <dbReference type="EMBL" id="KKR71296.1"/>
    </source>
</evidence>
<dbReference type="AlphaFoldDB" id="A0A0G0T937"/>
<comment type="caution">
    <text evidence="1">The sequence shown here is derived from an EMBL/GenBank/DDBJ whole genome shotgun (WGS) entry which is preliminary data.</text>
</comment>
<accession>A0A0G0T937</accession>
<proteinExistence type="predicted"/>
<dbReference type="EMBL" id="LBZM01000031">
    <property type="protein sequence ID" value="KKR71296.1"/>
    <property type="molecule type" value="Genomic_DNA"/>
</dbReference>
<protein>
    <submittedName>
        <fullName evidence="1">Uncharacterized protein</fullName>
    </submittedName>
</protein>
<gene>
    <name evidence="1" type="ORF">UU14_C0031G0008</name>
</gene>